<dbReference type="Gene3D" id="1.20.1280.50">
    <property type="match status" value="1"/>
</dbReference>
<sequence length="378" mass="43675">MAVAMTSNEDGSGMDPKLWGELGNHIELAKNIYSKLPIQEFCRLRVVCKEWNRLSRDRKFLESCYTSPIPKPYFCLRAEGKDRLHALLSCDAGSKRWNCTRLFNIDYRSGILDVNGMIYSISCNDYGGQEVYNVHTRYAHSLPLPLEKSLDLPFAALKVDKSIHPYEYVVAYGNNWIPTQVYDSMTNSWTAKPGNRPVMGPGRANCAECNGIMYIRSELDEMTTYDLEKDEWAYMDPPGGDCDDYLRSIGVWQGRLYDVCVEIDKKLITAWELGDRSTSEWKPYARMPEDLFTYIAYGDNPDPPVDPSDIQILTNFCDEYVLVWTWLMEENLAERFVMFNLDTHVWEKVDIPWGSCSLDKKARNGYKQIQNMCEEEPF</sequence>
<proteinExistence type="predicted"/>
<evidence type="ECO:0000313" key="3">
    <source>
        <dbReference type="Proteomes" id="UP000006727"/>
    </source>
</evidence>
<accession>A0A7I4C091</accession>
<dbReference type="Gramene" id="Pp3c1_8490V3.2">
    <property type="protein sequence ID" value="Pp3c1_8490V3.2"/>
    <property type="gene ID" value="Pp3c1_8490"/>
</dbReference>
<reference evidence="2 3" key="2">
    <citation type="journal article" date="2018" name="Plant J.">
        <title>The Physcomitrella patens chromosome-scale assembly reveals moss genome structure and evolution.</title>
        <authorList>
            <person name="Lang D."/>
            <person name="Ullrich K.K."/>
            <person name="Murat F."/>
            <person name="Fuchs J."/>
            <person name="Jenkins J."/>
            <person name="Haas F.B."/>
            <person name="Piednoel M."/>
            <person name="Gundlach H."/>
            <person name="Van Bel M."/>
            <person name="Meyberg R."/>
            <person name="Vives C."/>
            <person name="Morata J."/>
            <person name="Symeonidi A."/>
            <person name="Hiss M."/>
            <person name="Muchero W."/>
            <person name="Kamisugi Y."/>
            <person name="Saleh O."/>
            <person name="Blanc G."/>
            <person name="Decker E.L."/>
            <person name="van Gessel N."/>
            <person name="Grimwood J."/>
            <person name="Hayes R.D."/>
            <person name="Graham S.W."/>
            <person name="Gunter L.E."/>
            <person name="McDaniel S.F."/>
            <person name="Hoernstein S.N.W."/>
            <person name="Larsson A."/>
            <person name="Li F.W."/>
            <person name="Perroud P.F."/>
            <person name="Phillips J."/>
            <person name="Ranjan P."/>
            <person name="Rokshar D.S."/>
            <person name="Rothfels C.J."/>
            <person name="Schneider L."/>
            <person name="Shu S."/>
            <person name="Stevenson D.W."/>
            <person name="Thummler F."/>
            <person name="Tillich M."/>
            <person name="Villarreal Aguilar J.C."/>
            <person name="Widiez T."/>
            <person name="Wong G.K."/>
            <person name="Wymore A."/>
            <person name="Zhang Y."/>
            <person name="Zimmer A.D."/>
            <person name="Quatrano R.S."/>
            <person name="Mayer K.F.X."/>
            <person name="Goodstein D."/>
            <person name="Casacuberta J.M."/>
            <person name="Vandepoele K."/>
            <person name="Reski R."/>
            <person name="Cuming A.C."/>
            <person name="Tuskan G.A."/>
            <person name="Maumus F."/>
            <person name="Salse J."/>
            <person name="Schmutz J."/>
            <person name="Rensing S.A."/>
        </authorList>
    </citation>
    <scope>NUCLEOTIDE SEQUENCE [LARGE SCALE GENOMIC DNA]</scope>
    <source>
        <strain evidence="2 3">cv. Gransden 2004</strain>
    </source>
</reference>
<dbReference type="EMBL" id="ABEU02000001">
    <property type="status" value="NOT_ANNOTATED_CDS"/>
    <property type="molecule type" value="Genomic_DNA"/>
</dbReference>
<dbReference type="Pfam" id="PF00646">
    <property type="entry name" value="F-box"/>
    <property type="match status" value="1"/>
</dbReference>
<reference evidence="2 3" key="1">
    <citation type="journal article" date="2008" name="Science">
        <title>The Physcomitrella genome reveals evolutionary insights into the conquest of land by plants.</title>
        <authorList>
            <person name="Rensing S."/>
            <person name="Lang D."/>
            <person name="Zimmer A."/>
            <person name="Terry A."/>
            <person name="Salamov A."/>
            <person name="Shapiro H."/>
            <person name="Nishiyama T."/>
            <person name="Perroud P.-F."/>
            <person name="Lindquist E."/>
            <person name="Kamisugi Y."/>
            <person name="Tanahashi T."/>
            <person name="Sakakibara K."/>
            <person name="Fujita T."/>
            <person name="Oishi K."/>
            <person name="Shin-I T."/>
            <person name="Kuroki Y."/>
            <person name="Toyoda A."/>
            <person name="Suzuki Y."/>
            <person name="Hashimoto A."/>
            <person name="Yamaguchi K."/>
            <person name="Sugano A."/>
            <person name="Kohara Y."/>
            <person name="Fujiyama A."/>
            <person name="Anterola A."/>
            <person name="Aoki S."/>
            <person name="Ashton N."/>
            <person name="Barbazuk W.B."/>
            <person name="Barker E."/>
            <person name="Bennetzen J."/>
            <person name="Bezanilla M."/>
            <person name="Blankenship R."/>
            <person name="Cho S.H."/>
            <person name="Dutcher S."/>
            <person name="Estelle M."/>
            <person name="Fawcett J.A."/>
            <person name="Gundlach H."/>
            <person name="Hanada K."/>
            <person name="Heyl A."/>
            <person name="Hicks K.A."/>
            <person name="Hugh J."/>
            <person name="Lohr M."/>
            <person name="Mayer K."/>
            <person name="Melkozernov A."/>
            <person name="Murata T."/>
            <person name="Nelson D."/>
            <person name="Pils B."/>
            <person name="Prigge M."/>
            <person name="Reiss B."/>
            <person name="Renner T."/>
            <person name="Rombauts S."/>
            <person name="Rushton P."/>
            <person name="Sanderfoot A."/>
            <person name="Schween G."/>
            <person name="Shiu S.-H."/>
            <person name="Stueber K."/>
            <person name="Theodoulou F.L."/>
            <person name="Tu H."/>
            <person name="Van de Peer Y."/>
            <person name="Verrier P.J."/>
            <person name="Waters E."/>
            <person name="Wood A."/>
            <person name="Yang L."/>
            <person name="Cove D."/>
            <person name="Cuming A."/>
            <person name="Hasebe M."/>
            <person name="Lucas S."/>
            <person name="Mishler D.B."/>
            <person name="Reski R."/>
            <person name="Grigoriev I."/>
            <person name="Quatrano R.S."/>
            <person name="Boore J.L."/>
        </authorList>
    </citation>
    <scope>NUCLEOTIDE SEQUENCE [LARGE SCALE GENOMIC DNA]</scope>
    <source>
        <strain evidence="2 3">cv. Gransden 2004</strain>
    </source>
</reference>
<feature type="domain" description="F-box" evidence="1">
    <location>
        <begin position="27"/>
        <end position="61"/>
    </location>
</feature>
<gene>
    <name evidence="2" type="primary">LOC112290459</name>
</gene>
<evidence type="ECO:0000313" key="2">
    <source>
        <dbReference type="EnsemblPlants" id="Pp3c1_8490V3.2"/>
    </source>
</evidence>
<dbReference type="EnsemblPlants" id="Pp3c1_8490V3.2">
    <property type="protein sequence ID" value="Pp3c1_8490V3.2"/>
    <property type="gene ID" value="Pp3c1_8490"/>
</dbReference>
<dbReference type="AlphaFoldDB" id="A0A7I4C091"/>
<dbReference type="SUPFAM" id="SSF117281">
    <property type="entry name" value="Kelch motif"/>
    <property type="match status" value="1"/>
</dbReference>
<dbReference type="PANTHER" id="PTHR31672:SF2">
    <property type="entry name" value="F-BOX DOMAIN-CONTAINING PROTEIN"/>
    <property type="match status" value="1"/>
</dbReference>
<dbReference type="InterPro" id="IPR050796">
    <property type="entry name" value="SCF_F-box_component"/>
</dbReference>
<dbReference type="Proteomes" id="UP000006727">
    <property type="component" value="Chromosome 1"/>
</dbReference>
<dbReference type="PANTHER" id="PTHR31672">
    <property type="entry name" value="BNACNNG10540D PROTEIN"/>
    <property type="match status" value="1"/>
</dbReference>
<dbReference type="OrthoDB" id="1885938at2759"/>
<dbReference type="SUPFAM" id="SSF81383">
    <property type="entry name" value="F-box domain"/>
    <property type="match status" value="1"/>
</dbReference>
<dbReference type="InterPro" id="IPR015915">
    <property type="entry name" value="Kelch-typ_b-propeller"/>
</dbReference>
<reference evidence="2" key="3">
    <citation type="submission" date="2020-12" db="UniProtKB">
        <authorList>
            <consortium name="EnsemblPlants"/>
        </authorList>
    </citation>
    <scope>IDENTIFICATION</scope>
</reference>
<dbReference type="GO" id="GO:0031146">
    <property type="term" value="P:SCF-dependent proteasomal ubiquitin-dependent protein catabolic process"/>
    <property type="evidence" value="ECO:0000318"/>
    <property type="project" value="GO_Central"/>
</dbReference>
<dbReference type="CDD" id="cd22157">
    <property type="entry name" value="F-box_AtFBW1-like"/>
    <property type="match status" value="1"/>
</dbReference>
<name>A0A7I4C091_PHYPA</name>
<keyword evidence="3" id="KW-1185">Reference proteome</keyword>
<protein>
    <recommendedName>
        <fullName evidence="1">F-box domain-containing protein</fullName>
    </recommendedName>
</protein>
<dbReference type="InterPro" id="IPR036047">
    <property type="entry name" value="F-box-like_dom_sf"/>
</dbReference>
<dbReference type="GO" id="GO:0004842">
    <property type="term" value="F:ubiquitin-protein transferase activity"/>
    <property type="evidence" value="ECO:0000318"/>
    <property type="project" value="GO_Central"/>
</dbReference>
<dbReference type="InterPro" id="IPR001810">
    <property type="entry name" value="F-box_dom"/>
</dbReference>
<dbReference type="InParanoid" id="A0A7I4C091"/>
<evidence type="ECO:0000259" key="1">
    <source>
        <dbReference type="Pfam" id="PF00646"/>
    </source>
</evidence>
<organism evidence="2 3">
    <name type="scientific">Physcomitrium patens</name>
    <name type="common">Spreading-leaved earth moss</name>
    <name type="synonym">Physcomitrella patens</name>
    <dbReference type="NCBI Taxonomy" id="3218"/>
    <lineage>
        <taxon>Eukaryota</taxon>
        <taxon>Viridiplantae</taxon>
        <taxon>Streptophyta</taxon>
        <taxon>Embryophyta</taxon>
        <taxon>Bryophyta</taxon>
        <taxon>Bryophytina</taxon>
        <taxon>Bryopsida</taxon>
        <taxon>Funariidae</taxon>
        <taxon>Funariales</taxon>
        <taxon>Funariaceae</taxon>
        <taxon>Physcomitrium</taxon>
    </lineage>
</organism>